<comment type="cofactor">
    <cofactor evidence="1">
        <name>FAD</name>
        <dbReference type="ChEBI" id="CHEBI:57692"/>
    </cofactor>
</comment>
<dbReference type="SUPFAM" id="SSF54373">
    <property type="entry name" value="FAD-linked reductases, C-terminal domain"/>
    <property type="match status" value="1"/>
</dbReference>
<reference evidence="11" key="1">
    <citation type="submission" date="2023-06" db="EMBL/GenBank/DDBJ databases">
        <authorList>
            <consortium name="Lawrence Berkeley National Laboratory"/>
            <person name="Ahrendt S."/>
            <person name="Sahu N."/>
            <person name="Indic B."/>
            <person name="Wong-Bajracharya J."/>
            <person name="Merenyi Z."/>
            <person name="Ke H.-M."/>
            <person name="Monk M."/>
            <person name="Kocsube S."/>
            <person name="Drula E."/>
            <person name="Lipzen A."/>
            <person name="Balint B."/>
            <person name="Henrissat B."/>
            <person name="Andreopoulos B."/>
            <person name="Martin F.M."/>
            <person name="Harder C.B."/>
            <person name="Rigling D."/>
            <person name="Ford K.L."/>
            <person name="Foster G.D."/>
            <person name="Pangilinan J."/>
            <person name="Papanicolaou A."/>
            <person name="Barry K."/>
            <person name="LaButti K."/>
            <person name="Viragh M."/>
            <person name="Koriabine M."/>
            <person name="Yan M."/>
            <person name="Riley R."/>
            <person name="Champramary S."/>
            <person name="Plett K.L."/>
            <person name="Tsai I.J."/>
            <person name="Slot J."/>
            <person name="Sipos G."/>
            <person name="Plett J."/>
            <person name="Nagy L.G."/>
            <person name="Grigoriev I.V."/>
        </authorList>
    </citation>
    <scope>NUCLEOTIDE SEQUENCE</scope>
    <source>
        <strain evidence="11">HWK02</strain>
    </source>
</reference>
<evidence type="ECO:0000256" key="1">
    <source>
        <dbReference type="ARBA" id="ARBA00001974"/>
    </source>
</evidence>
<dbReference type="PANTHER" id="PTHR11552:SF201">
    <property type="entry name" value="GLUCOSE-METHANOL-CHOLINE OXIDOREDUCTASE N-TERMINAL DOMAIN-CONTAINING PROTEIN"/>
    <property type="match status" value="1"/>
</dbReference>
<name>A0AA39QCP6_9AGAR</name>
<dbReference type="SUPFAM" id="SSF51905">
    <property type="entry name" value="FAD/NAD(P)-binding domain"/>
    <property type="match status" value="1"/>
</dbReference>
<feature type="domain" description="Glucose-methanol-choline oxidoreductase N-terminal" evidence="10">
    <location>
        <begin position="324"/>
        <end position="338"/>
    </location>
</feature>
<dbReference type="InterPro" id="IPR012132">
    <property type="entry name" value="GMC_OxRdtase"/>
</dbReference>
<protein>
    <submittedName>
        <fullName evidence="11">Alcohol oxidase</fullName>
    </submittedName>
</protein>
<comment type="similarity">
    <text evidence="2">Belongs to the GMC oxidoreductase family.</text>
</comment>
<evidence type="ECO:0000256" key="6">
    <source>
        <dbReference type="ARBA" id="ARBA00023002"/>
    </source>
</evidence>
<dbReference type="InterPro" id="IPR000172">
    <property type="entry name" value="GMC_OxRdtase_N"/>
</dbReference>
<feature type="active site" description="Proton acceptor" evidence="8">
    <location>
        <position position="615"/>
    </location>
</feature>
<keyword evidence="4 9" id="KW-0732">Signal</keyword>
<keyword evidence="7" id="KW-0325">Glycoprotein</keyword>
<evidence type="ECO:0000256" key="4">
    <source>
        <dbReference type="ARBA" id="ARBA00022729"/>
    </source>
</evidence>
<dbReference type="PROSITE" id="PS00624">
    <property type="entry name" value="GMC_OXRED_2"/>
    <property type="match status" value="1"/>
</dbReference>
<dbReference type="EMBL" id="JAUEPU010000010">
    <property type="protein sequence ID" value="KAK0499103.1"/>
    <property type="molecule type" value="Genomic_DNA"/>
</dbReference>
<evidence type="ECO:0000256" key="7">
    <source>
        <dbReference type="ARBA" id="ARBA00023180"/>
    </source>
</evidence>
<dbReference type="Gene3D" id="3.30.560.10">
    <property type="entry name" value="Glucose Oxidase, domain 3"/>
    <property type="match status" value="1"/>
</dbReference>
<dbReference type="PANTHER" id="PTHR11552">
    <property type="entry name" value="GLUCOSE-METHANOL-CHOLINE GMC OXIDOREDUCTASE"/>
    <property type="match status" value="1"/>
</dbReference>
<keyword evidence="3" id="KW-0285">Flavoprotein</keyword>
<dbReference type="Gene3D" id="3.50.50.60">
    <property type="entry name" value="FAD/NAD(P)-binding domain"/>
    <property type="match status" value="1"/>
</dbReference>
<evidence type="ECO:0000256" key="8">
    <source>
        <dbReference type="PIRSR" id="PIRSR000137-1"/>
    </source>
</evidence>
<accession>A0AA39QCP6</accession>
<dbReference type="GO" id="GO:0016614">
    <property type="term" value="F:oxidoreductase activity, acting on CH-OH group of donors"/>
    <property type="evidence" value="ECO:0007669"/>
    <property type="project" value="InterPro"/>
</dbReference>
<evidence type="ECO:0000313" key="12">
    <source>
        <dbReference type="Proteomes" id="UP001175228"/>
    </source>
</evidence>
<dbReference type="GO" id="GO:0050660">
    <property type="term" value="F:flavin adenine dinucleotide binding"/>
    <property type="evidence" value="ECO:0007669"/>
    <property type="project" value="InterPro"/>
</dbReference>
<keyword evidence="12" id="KW-1185">Reference proteome</keyword>
<gene>
    <name evidence="11" type="ORF">EDD18DRAFT_1330308</name>
</gene>
<sequence length="640" mass="69502">MPQVWLLYVAFRPLLPLFLCLSSLSFVEGRSCQIKDTFIEPHEFGSIRFDYLIVGAGTAGLTLASRLAEDRNVQVGIIEAGFFHENDPLVDVPGNIGAAGGNPEYDWRFTTVPQEGAGDRVISPTAGKLLGGSSAMNFLALTRATKTEYDAWSFFSSGQNDWSWDGLLPYFKKSTSVDPDQTNNFLGIPGGEETDDHDEGFDGPIHASHNTIFSDVEPLYAEAMHSIGIPMNEDPDNGNNTGLMNDRASVNKAEGKRSYASSYYLRSVCQSNFHVLTNAEATKVVFQSELITGLQRATGVEFWSNSTSQMLVATARREVIISSGTFQTPHLLELSGIGNATLLENLGIPPLIDLPNVGENLQDHPAMGVQYEMNEGIFTFDALSNNATLALEQSELYNKTGTGLLAATNAALAFLPFSNEESGDILTAFDTARQSFPERTALQQKQYDFQRKWLSGGRVPQLEMLLFHSAFLEPVENRNCITVLAAGLHHISRGSVHSNTSSPFSPPVINPSYLDNNFDVEVMLRGLKFVLNIGTVPPLADNIANLVVPPTVLQTDEEMIQYIRNSLGTSQHPMGTAAMAPRNLGGVVDGSLKVYGTSNLRVCDASAIPIAVGTHMQTTIYAMGEKVTAYGSQPLGKGVK</sequence>
<dbReference type="Pfam" id="PF00732">
    <property type="entry name" value="GMC_oxred_N"/>
    <property type="match status" value="1"/>
</dbReference>
<feature type="chain" id="PRO_5041363027" evidence="9">
    <location>
        <begin position="30"/>
        <end position="640"/>
    </location>
</feature>
<feature type="signal peptide" evidence="9">
    <location>
        <begin position="1"/>
        <end position="29"/>
    </location>
</feature>
<dbReference type="Proteomes" id="UP001175228">
    <property type="component" value="Unassembled WGS sequence"/>
</dbReference>
<dbReference type="InterPro" id="IPR007867">
    <property type="entry name" value="GMC_OxRtase_C"/>
</dbReference>
<comment type="caution">
    <text evidence="11">The sequence shown here is derived from an EMBL/GenBank/DDBJ whole genome shotgun (WGS) entry which is preliminary data.</text>
</comment>
<evidence type="ECO:0000256" key="9">
    <source>
        <dbReference type="SAM" id="SignalP"/>
    </source>
</evidence>
<evidence type="ECO:0000313" key="11">
    <source>
        <dbReference type="EMBL" id="KAK0499103.1"/>
    </source>
</evidence>
<proteinExistence type="inferred from homology"/>
<dbReference type="Pfam" id="PF05199">
    <property type="entry name" value="GMC_oxred_C"/>
    <property type="match status" value="1"/>
</dbReference>
<evidence type="ECO:0000256" key="5">
    <source>
        <dbReference type="ARBA" id="ARBA00022827"/>
    </source>
</evidence>
<organism evidence="11 12">
    <name type="scientific">Armillaria luteobubalina</name>
    <dbReference type="NCBI Taxonomy" id="153913"/>
    <lineage>
        <taxon>Eukaryota</taxon>
        <taxon>Fungi</taxon>
        <taxon>Dikarya</taxon>
        <taxon>Basidiomycota</taxon>
        <taxon>Agaricomycotina</taxon>
        <taxon>Agaricomycetes</taxon>
        <taxon>Agaricomycetidae</taxon>
        <taxon>Agaricales</taxon>
        <taxon>Marasmiineae</taxon>
        <taxon>Physalacriaceae</taxon>
        <taxon>Armillaria</taxon>
    </lineage>
</organism>
<dbReference type="AlphaFoldDB" id="A0AA39QCP6"/>
<dbReference type="InterPro" id="IPR036188">
    <property type="entry name" value="FAD/NAD-bd_sf"/>
</dbReference>
<evidence type="ECO:0000259" key="10">
    <source>
        <dbReference type="PROSITE" id="PS00624"/>
    </source>
</evidence>
<evidence type="ECO:0000256" key="3">
    <source>
        <dbReference type="ARBA" id="ARBA00022630"/>
    </source>
</evidence>
<keyword evidence="6" id="KW-0560">Oxidoreductase</keyword>
<keyword evidence="5" id="KW-0274">FAD</keyword>
<feature type="active site" description="Proton donor" evidence="8">
    <location>
        <position position="572"/>
    </location>
</feature>
<evidence type="ECO:0000256" key="2">
    <source>
        <dbReference type="ARBA" id="ARBA00010790"/>
    </source>
</evidence>
<dbReference type="PIRSF" id="PIRSF000137">
    <property type="entry name" value="Alcohol_oxidase"/>
    <property type="match status" value="1"/>
</dbReference>